<comment type="caution">
    <text evidence="2">The sequence shown here is derived from an EMBL/GenBank/DDBJ whole genome shotgun (WGS) entry which is preliminary data.</text>
</comment>
<organism evidence="2 3">
    <name type="scientific">Nocardioides ginsengisegetis</name>
    <dbReference type="NCBI Taxonomy" id="661491"/>
    <lineage>
        <taxon>Bacteria</taxon>
        <taxon>Bacillati</taxon>
        <taxon>Actinomycetota</taxon>
        <taxon>Actinomycetes</taxon>
        <taxon>Propionibacteriales</taxon>
        <taxon>Nocardioidaceae</taxon>
        <taxon>Nocardioides</taxon>
    </lineage>
</organism>
<feature type="transmembrane region" description="Helical" evidence="1">
    <location>
        <begin position="132"/>
        <end position="157"/>
    </location>
</feature>
<dbReference type="RefSeq" id="WP_182538955.1">
    <property type="nucleotide sequence ID" value="NZ_JACGXA010000001.1"/>
</dbReference>
<dbReference type="EMBL" id="JACGXA010000001">
    <property type="protein sequence ID" value="MBA8803808.1"/>
    <property type="molecule type" value="Genomic_DNA"/>
</dbReference>
<name>A0A7W3J037_9ACTN</name>
<keyword evidence="1" id="KW-1133">Transmembrane helix</keyword>
<dbReference type="Proteomes" id="UP000580910">
    <property type="component" value="Unassembled WGS sequence"/>
</dbReference>
<dbReference type="AlphaFoldDB" id="A0A7W3J037"/>
<evidence type="ECO:0000313" key="3">
    <source>
        <dbReference type="Proteomes" id="UP000580910"/>
    </source>
</evidence>
<keyword evidence="1" id="KW-0812">Transmembrane</keyword>
<reference evidence="2 3" key="1">
    <citation type="submission" date="2020-07" db="EMBL/GenBank/DDBJ databases">
        <title>Sequencing the genomes of 1000 actinobacteria strains.</title>
        <authorList>
            <person name="Klenk H.-P."/>
        </authorList>
    </citation>
    <scope>NUCLEOTIDE SEQUENCE [LARGE SCALE GENOMIC DNA]</scope>
    <source>
        <strain evidence="2 3">DSM 21349</strain>
    </source>
</reference>
<feature type="transmembrane region" description="Helical" evidence="1">
    <location>
        <begin position="7"/>
        <end position="38"/>
    </location>
</feature>
<gene>
    <name evidence="2" type="ORF">FB382_002099</name>
</gene>
<protein>
    <recommendedName>
        <fullName evidence="4">DUF456 domain-containing protein</fullName>
    </recommendedName>
</protein>
<evidence type="ECO:0000313" key="2">
    <source>
        <dbReference type="EMBL" id="MBA8803808.1"/>
    </source>
</evidence>
<sequence>MTGTEVLVALVIAVGLVGILVPVLPGSVLVLLAILAWAVSLGTATAWTVAGLASVLLVGGTVVKYVVPGRRLKASGIPASTQWMGAALGLVGFFVVPVVGLFLGFVLGVYLAEVGRVGQERAWPSTMAALRVVGLSILIELVAAVAATWVWIIGVVVT</sequence>
<feature type="transmembrane region" description="Helical" evidence="1">
    <location>
        <begin position="88"/>
        <end position="112"/>
    </location>
</feature>
<keyword evidence="3" id="KW-1185">Reference proteome</keyword>
<feature type="transmembrane region" description="Helical" evidence="1">
    <location>
        <begin position="44"/>
        <end position="67"/>
    </location>
</feature>
<accession>A0A7W3J037</accession>
<keyword evidence="1" id="KW-0472">Membrane</keyword>
<evidence type="ECO:0008006" key="4">
    <source>
        <dbReference type="Google" id="ProtNLM"/>
    </source>
</evidence>
<dbReference type="Pfam" id="PF04306">
    <property type="entry name" value="DUF456"/>
    <property type="match status" value="1"/>
</dbReference>
<proteinExistence type="predicted"/>
<dbReference type="InterPro" id="IPR007403">
    <property type="entry name" value="DUF456"/>
</dbReference>
<evidence type="ECO:0000256" key="1">
    <source>
        <dbReference type="SAM" id="Phobius"/>
    </source>
</evidence>